<reference evidence="2 3" key="1">
    <citation type="journal article" name="Sci. Rep.">
        <title>Genome-scale phylogenetic analyses confirm Olpidium as the closest living zoosporic fungus to the non-flagellated, terrestrial fungi.</title>
        <authorList>
            <person name="Chang Y."/>
            <person name="Rochon D."/>
            <person name="Sekimoto S."/>
            <person name="Wang Y."/>
            <person name="Chovatia M."/>
            <person name="Sandor L."/>
            <person name="Salamov A."/>
            <person name="Grigoriev I.V."/>
            <person name="Stajich J.E."/>
            <person name="Spatafora J.W."/>
        </authorList>
    </citation>
    <scope>NUCLEOTIDE SEQUENCE [LARGE SCALE GENOMIC DNA]</scope>
    <source>
        <strain evidence="2">S191</strain>
    </source>
</reference>
<name>A0A8H8DJ96_9FUNG</name>
<feature type="compositionally biased region" description="Basic and acidic residues" evidence="1">
    <location>
        <begin position="168"/>
        <end position="181"/>
    </location>
</feature>
<keyword evidence="3" id="KW-1185">Reference proteome</keyword>
<feature type="non-terminal residue" evidence="2">
    <location>
        <position position="181"/>
    </location>
</feature>
<dbReference type="AlphaFoldDB" id="A0A8H8DJ96"/>
<sequence length="181" mass="20434">MLPCRSRWNRTSPPSMRSRTMNIFSSSWKAYRRLHTRPKSISSSNRRSCIMFSTAFIFMHFSLLMYLRADGSNPGGWAAPLPTDRSRWNSAQPKTCAAQGRRPVKRLRRFQGRPRPPAPPLPPFSFPQVATASTRPPPSPWASAPSALKSISSSLQQTPPMAVAFETGGRRAPERRVLRQR</sequence>
<proteinExistence type="predicted"/>
<comment type="caution">
    <text evidence="2">The sequence shown here is derived from an EMBL/GenBank/DDBJ whole genome shotgun (WGS) entry which is preliminary data.</text>
</comment>
<organism evidence="2 3">
    <name type="scientific">Olpidium bornovanus</name>
    <dbReference type="NCBI Taxonomy" id="278681"/>
    <lineage>
        <taxon>Eukaryota</taxon>
        <taxon>Fungi</taxon>
        <taxon>Fungi incertae sedis</taxon>
        <taxon>Olpidiomycota</taxon>
        <taxon>Olpidiomycotina</taxon>
        <taxon>Olpidiomycetes</taxon>
        <taxon>Olpidiales</taxon>
        <taxon>Olpidiaceae</taxon>
        <taxon>Olpidium</taxon>
    </lineage>
</organism>
<dbReference type="Proteomes" id="UP000673691">
    <property type="component" value="Unassembled WGS sequence"/>
</dbReference>
<evidence type="ECO:0000256" key="1">
    <source>
        <dbReference type="SAM" id="MobiDB-lite"/>
    </source>
</evidence>
<feature type="compositionally biased region" description="Basic residues" evidence="1">
    <location>
        <begin position="102"/>
        <end position="112"/>
    </location>
</feature>
<accession>A0A8H8DJ96</accession>
<evidence type="ECO:0000313" key="2">
    <source>
        <dbReference type="EMBL" id="KAG5460644.1"/>
    </source>
</evidence>
<feature type="region of interest" description="Disordered" evidence="1">
    <location>
        <begin position="83"/>
        <end position="181"/>
    </location>
</feature>
<dbReference type="EMBL" id="JAEFCI010004903">
    <property type="protein sequence ID" value="KAG5460644.1"/>
    <property type="molecule type" value="Genomic_DNA"/>
</dbReference>
<evidence type="ECO:0000313" key="3">
    <source>
        <dbReference type="Proteomes" id="UP000673691"/>
    </source>
</evidence>
<protein>
    <submittedName>
        <fullName evidence="2">Uncharacterized protein</fullName>
    </submittedName>
</protein>
<feature type="compositionally biased region" description="Pro residues" evidence="1">
    <location>
        <begin position="114"/>
        <end position="125"/>
    </location>
</feature>
<feature type="compositionally biased region" description="Low complexity" evidence="1">
    <location>
        <begin position="141"/>
        <end position="154"/>
    </location>
</feature>
<gene>
    <name evidence="2" type="ORF">BJ554DRAFT_7279</name>
</gene>